<dbReference type="SUPFAM" id="SSF47090">
    <property type="entry name" value="PGBD-like"/>
    <property type="match status" value="1"/>
</dbReference>
<dbReference type="EMBL" id="SSNZ01000003">
    <property type="protein sequence ID" value="THF50408.1"/>
    <property type="molecule type" value="Genomic_DNA"/>
</dbReference>
<dbReference type="InterPro" id="IPR036365">
    <property type="entry name" value="PGBD-like_sf"/>
</dbReference>
<keyword evidence="4" id="KW-1185">Reference proteome</keyword>
<feature type="domain" description="Peptidoglycan binding-like" evidence="2">
    <location>
        <begin position="75"/>
        <end position="127"/>
    </location>
</feature>
<dbReference type="AlphaFoldDB" id="A0A4S3ZX07"/>
<organism evidence="3 4">
    <name type="scientific">Flavobacterium supellecticarium</name>
    <dbReference type="NCBI Taxonomy" id="2565924"/>
    <lineage>
        <taxon>Bacteria</taxon>
        <taxon>Pseudomonadati</taxon>
        <taxon>Bacteroidota</taxon>
        <taxon>Flavobacteriia</taxon>
        <taxon>Flavobacteriales</taxon>
        <taxon>Flavobacteriaceae</taxon>
        <taxon>Flavobacterium</taxon>
    </lineage>
</organism>
<evidence type="ECO:0000313" key="3">
    <source>
        <dbReference type="EMBL" id="THF50408.1"/>
    </source>
</evidence>
<gene>
    <name evidence="3" type="ORF">E6C50_09265</name>
</gene>
<feature type="compositionally biased region" description="Basic residues" evidence="1">
    <location>
        <begin position="1"/>
        <end position="12"/>
    </location>
</feature>
<protein>
    <recommendedName>
        <fullName evidence="2">Peptidoglycan binding-like domain-containing protein</fullName>
    </recommendedName>
</protein>
<feature type="compositionally biased region" description="Basic and acidic residues" evidence="1">
    <location>
        <begin position="891"/>
        <end position="904"/>
    </location>
</feature>
<evidence type="ECO:0000313" key="4">
    <source>
        <dbReference type="Proteomes" id="UP000307507"/>
    </source>
</evidence>
<name>A0A4S3ZX07_9FLAO</name>
<proteinExistence type="predicted"/>
<dbReference type="OrthoDB" id="1521695at2"/>
<evidence type="ECO:0000259" key="2">
    <source>
        <dbReference type="Pfam" id="PF01471"/>
    </source>
</evidence>
<accession>A0A4S3ZX07</accession>
<dbReference type="Pfam" id="PF01471">
    <property type="entry name" value="PG_binding_1"/>
    <property type="match status" value="1"/>
</dbReference>
<dbReference type="InterPro" id="IPR036366">
    <property type="entry name" value="PGBDSf"/>
</dbReference>
<sequence length="1222" mass="136342">MTRKKTFAPRTKKKEEQSSAYSQAGNKTKVKITDQDAAIRIKENEVTGLTYDGFKNQAFNKIEKGFSTLEFSESGLAVLEINKALHQLGYTTSEKQTVFLENTQNALIAFQKDHGITPSGIFDKSTLFIMNQVLSATQENESEDEGLSIPERAKMLYEGFTYRTLYIFGGTDEDKIFSALEKLSSANRIELIAYYDKEYRSKRKKGLVEELYDELGNSDLYKAINLLYANYEKPQKEEPQEEQKEKTTTNEMGDLEFGVTNLETVHVISKHPWINAKTKYTIEGSKIEFDCVFDYPTGSFRSLDEKLVLPRVVRKVLVQKNNRVYDLFATPYFRAANNTYQDGRVINSFSIGAYDPGVYTFMFIIEDTKKKEYSAYTTTHEVKTLADAATDELSSNETQSYNDFRQQVAFVEQNLSKSADKDQKTDPNFYIQAKSFTENPARMASESGSYVPQLYYSLQGKVNTKDNHYFWFAEITTPKEMASGASALLGVDYARDAVVHGYQRGEYYGKDGWKMNSSQPAATFLGTMTGVFVIHCVELDKDNKPTERYASYRQVVLPSEDYETLQKFKKYKAAIDTSFNAIKPGTAVEVNAIAIETKTTKTIALNLFLGKSKNNPGNYVLSDLTPGVEHKRTYEGKSIKELFESFDSKNTYPDGMLAYEIPANDFGYPTLKGNFTTNGASFFETVSSGAGWASLGLAVAGIVASFTPAAPIAPFLFVASGATGATSGAASIMDKMEKGTLTSETLALDTIMIASSFLAIGGAMSRIAYKGVPIVKISATGLRYIVITDFALNGTAGIMITVDGLESIKAINANDQLTTSEKIDATVRIVAQLTLTTGLLVLSSKNLKGAEIEQLPVEKKKTVTTKQKFNPEQHAEFIDTPENLPRGKAPKPTENKITETEAPKKKPATTKPQIETVPTKKYLAETELQNFEKALESADPNVRAEINKMNTEEFDNLKRGYKDNPKAFTEALKSYDSFFGDTGWHKFWKNTPDIINSLDDIDKLKRGNKLLPTGDATDIELASVHAFTVDGGFINTPSRFMPSWWGEYNSQVYKNLKSALDKLRKVKERNMSGKIVFSGRTEKLEYFESTLKNGKGTEVAFTGMVSGSLDRKVAEGFIELSAKNAGRAKGQTAGTAEVVEKVAIIRKIETVEGVYIDDLSDWGKNFGKIRHADANPPSTMIQEEVLMNEGYFRQMTEPKYTETINGIKHYEIEYKELVKPLK</sequence>
<evidence type="ECO:0000256" key="1">
    <source>
        <dbReference type="SAM" id="MobiDB-lite"/>
    </source>
</evidence>
<dbReference type="InterPro" id="IPR002477">
    <property type="entry name" value="Peptidoglycan-bd-like"/>
</dbReference>
<reference evidence="3 4" key="1">
    <citation type="submission" date="2019-04" db="EMBL/GenBank/DDBJ databases">
        <title>Flavobacterium sp. nov. isolated from construction timber.</title>
        <authorList>
            <person name="Lin S.-Y."/>
            <person name="Chang C.-T."/>
            <person name="Young C.-C."/>
        </authorList>
    </citation>
    <scope>NUCLEOTIDE SEQUENCE [LARGE SCALE GENOMIC DNA]</scope>
    <source>
        <strain evidence="3 4">CC-CTC003</strain>
    </source>
</reference>
<dbReference type="Proteomes" id="UP000307507">
    <property type="component" value="Unassembled WGS sequence"/>
</dbReference>
<feature type="region of interest" description="Disordered" evidence="1">
    <location>
        <begin position="1"/>
        <end position="28"/>
    </location>
</feature>
<comment type="caution">
    <text evidence="3">The sequence shown here is derived from an EMBL/GenBank/DDBJ whole genome shotgun (WGS) entry which is preliminary data.</text>
</comment>
<dbReference type="Gene3D" id="1.10.101.10">
    <property type="entry name" value="PGBD-like superfamily/PGBD"/>
    <property type="match status" value="1"/>
</dbReference>
<dbReference type="RefSeq" id="WP_136402954.1">
    <property type="nucleotide sequence ID" value="NZ_SSNZ01000003.1"/>
</dbReference>
<feature type="region of interest" description="Disordered" evidence="1">
    <location>
        <begin position="870"/>
        <end position="911"/>
    </location>
</feature>